<dbReference type="PaxDb" id="3218-PP1S12_45V6.1"/>
<dbReference type="InParanoid" id="A0A2K1IMV8"/>
<organism evidence="1">
    <name type="scientific">Physcomitrium patens</name>
    <name type="common">Spreading-leaved earth moss</name>
    <name type="synonym">Physcomitrella patens</name>
    <dbReference type="NCBI Taxonomy" id="3218"/>
    <lineage>
        <taxon>Eukaryota</taxon>
        <taxon>Viridiplantae</taxon>
        <taxon>Streptophyta</taxon>
        <taxon>Embryophyta</taxon>
        <taxon>Bryophyta</taxon>
        <taxon>Bryophytina</taxon>
        <taxon>Bryopsida</taxon>
        <taxon>Funariidae</taxon>
        <taxon>Funariales</taxon>
        <taxon>Funariaceae</taxon>
        <taxon>Physcomitrium</taxon>
    </lineage>
</organism>
<proteinExistence type="predicted"/>
<evidence type="ECO:0000313" key="3">
    <source>
        <dbReference type="Proteomes" id="UP000006727"/>
    </source>
</evidence>
<dbReference type="EnsemblPlants" id="Pp3c22_9209V3.1">
    <property type="protein sequence ID" value="Pp3c22_9209V3.1"/>
    <property type="gene ID" value="Pp3c22_9209"/>
</dbReference>
<reference evidence="1 3" key="1">
    <citation type="journal article" date="2008" name="Science">
        <title>The Physcomitrella genome reveals evolutionary insights into the conquest of land by plants.</title>
        <authorList>
            <person name="Rensing S."/>
            <person name="Lang D."/>
            <person name="Zimmer A."/>
            <person name="Terry A."/>
            <person name="Salamov A."/>
            <person name="Shapiro H."/>
            <person name="Nishiyama T."/>
            <person name="Perroud P.-F."/>
            <person name="Lindquist E."/>
            <person name="Kamisugi Y."/>
            <person name="Tanahashi T."/>
            <person name="Sakakibara K."/>
            <person name="Fujita T."/>
            <person name="Oishi K."/>
            <person name="Shin-I T."/>
            <person name="Kuroki Y."/>
            <person name="Toyoda A."/>
            <person name="Suzuki Y."/>
            <person name="Hashimoto A."/>
            <person name="Yamaguchi K."/>
            <person name="Sugano A."/>
            <person name="Kohara Y."/>
            <person name="Fujiyama A."/>
            <person name="Anterola A."/>
            <person name="Aoki S."/>
            <person name="Ashton N."/>
            <person name="Barbazuk W.B."/>
            <person name="Barker E."/>
            <person name="Bennetzen J."/>
            <person name="Bezanilla M."/>
            <person name="Blankenship R."/>
            <person name="Cho S.H."/>
            <person name="Dutcher S."/>
            <person name="Estelle M."/>
            <person name="Fawcett J.A."/>
            <person name="Gundlach H."/>
            <person name="Hanada K."/>
            <person name="Heyl A."/>
            <person name="Hicks K.A."/>
            <person name="Hugh J."/>
            <person name="Lohr M."/>
            <person name="Mayer K."/>
            <person name="Melkozernov A."/>
            <person name="Murata T."/>
            <person name="Nelson D."/>
            <person name="Pils B."/>
            <person name="Prigge M."/>
            <person name="Reiss B."/>
            <person name="Renner T."/>
            <person name="Rombauts S."/>
            <person name="Rushton P."/>
            <person name="Sanderfoot A."/>
            <person name="Schween G."/>
            <person name="Shiu S.-H."/>
            <person name="Stueber K."/>
            <person name="Theodoulou F.L."/>
            <person name="Tu H."/>
            <person name="Van de Peer Y."/>
            <person name="Verrier P.J."/>
            <person name="Waters E."/>
            <person name="Wood A."/>
            <person name="Yang L."/>
            <person name="Cove D."/>
            <person name="Cuming A."/>
            <person name="Hasebe M."/>
            <person name="Lucas S."/>
            <person name="Mishler D.B."/>
            <person name="Reski R."/>
            <person name="Grigoriev I."/>
            <person name="Quatrano R.S."/>
            <person name="Boore J.L."/>
        </authorList>
    </citation>
    <scope>NUCLEOTIDE SEQUENCE [LARGE SCALE GENOMIC DNA]</scope>
    <source>
        <strain evidence="2 3">cv. Gransden 2004</strain>
    </source>
</reference>
<evidence type="ECO:0000313" key="1">
    <source>
        <dbReference type="EMBL" id="PNR30613.1"/>
    </source>
</evidence>
<dbReference type="Gramene" id="Pp3c22_9209V3.1">
    <property type="protein sequence ID" value="Pp3c22_9209V3.1"/>
    <property type="gene ID" value="Pp3c22_9209"/>
</dbReference>
<dbReference type="EMBL" id="ABEU02000022">
    <property type="protein sequence ID" value="PNR30613.1"/>
    <property type="molecule type" value="Genomic_DNA"/>
</dbReference>
<name>A0A2K1IMV8_PHYPA</name>
<reference evidence="2" key="3">
    <citation type="submission" date="2020-12" db="UniProtKB">
        <authorList>
            <consortium name="EnsemblPlants"/>
        </authorList>
    </citation>
    <scope>IDENTIFICATION</scope>
</reference>
<sequence length="129" mass="14167">MGIYTKPCCEEYATFLGSPAMIMTLSIEARNAYSQLGDDRGDAGHGNYGIAVKHLQSTQVRDSRCCRTLWSTAEATSRAAVYSGNLAILELYQFEVVASSEIVQTVQHSAACFLLWKPSRSTRIMASFS</sequence>
<gene>
    <name evidence="1" type="ORF">PHYPA_026929</name>
</gene>
<accession>A0A2K1IMV8</accession>
<protein>
    <submittedName>
        <fullName evidence="1 2">Uncharacterized protein</fullName>
    </submittedName>
</protein>
<dbReference type="AlphaFoldDB" id="A0A2K1IMV8"/>
<reference evidence="1 3" key="2">
    <citation type="journal article" date="2018" name="Plant J.">
        <title>The Physcomitrella patens chromosome-scale assembly reveals moss genome structure and evolution.</title>
        <authorList>
            <person name="Lang D."/>
            <person name="Ullrich K.K."/>
            <person name="Murat F."/>
            <person name="Fuchs J."/>
            <person name="Jenkins J."/>
            <person name="Haas F.B."/>
            <person name="Piednoel M."/>
            <person name="Gundlach H."/>
            <person name="Van Bel M."/>
            <person name="Meyberg R."/>
            <person name="Vives C."/>
            <person name="Morata J."/>
            <person name="Symeonidi A."/>
            <person name="Hiss M."/>
            <person name="Muchero W."/>
            <person name="Kamisugi Y."/>
            <person name="Saleh O."/>
            <person name="Blanc G."/>
            <person name="Decker E.L."/>
            <person name="van Gessel N."/>
            <person name="Grimwood J."/>
            <person name="Hayes R.D."/>
            <person name="Graham S.W."/>
            <person name="Gunter L.E."/>
            <person name="McDaniel S.F."/>
            <person name="Hoernstein S.N.W."/>
            <person name="Larsson A."/>
            <person name="Li F.W."/>
            <person name="Perroud P.F."/>
            <person name="Phillips J."/>
            <person name="Ranjan P."/>
            <person name="Rokshar D.S."/>
            <person name="Rothfels C.J."/>
            <person name="Schneider L."/>
            <person name="Shu S."/>
            <person name="Stevenson D.W."/>
            <person name="Thummler F."/>
            <person name="Tillich M."/>
            <person name="Villarreal Aguilar J.C."/>
            <person name="Widiez T."/>
            <person name="Wong G.K."/>
            <person name="Wymore A."/>
            <person name="Zhang Y."/>
            <person name="Zimmer A.D."/>
            <person name="Quatrano R.S."/>
            <person name="Mayer K.F.X."/>
            <person name="Goodstein D."/>
            <person name="Casacuberta J.M."/>
            <person name="Vandepoele K."/>
            <person name="Reski R."/>
            <person name="Cuming A.C."/>
            <person name="Tuskan G.A."/>
            <person name="Maumus F."/>
            <person name="Salse J."/>
            <person name="Schmutz J."/>
            <person name="Rensing S.A."/>
        </authorList>
    </citation>
    <scope>NUCLEOTIDE SEQUENCE [LARGE SCALE GENOMIC DNA]</scope>
    <source>
        <strain evidence="2 3">cv. Gransden 2004</strain>
    </source>
</reference>
<keyword evidence="3" id="KW-1185">Reference proteome</keyword>
<dbReference type="Proteomes" id="UP000006727">
    <property type="component" value="Chromosome 22"/>
</dbReference>
<evidence type="ECO:0000313" key="2">
    <source>
        <dbReference type="EnsemblPlants" id="Pp3c22_9209V3.1"/>
    </source>
</evidence>